<evidence type="ECO:0000313" key="2">
    <source>
        <dbReference type="EMBL" id="PNR41981.1"/>
    </source>
</evidence>
<dbReference type="EMBL" id="ABEU02000013">
    <property type="protein sequence ID" value="PNR41981.1"/>
    <property type="molecule type" value="Genomic_DNA"/>
</dbReference>
<dbReference type="EnsemblPlants" id="Pp3c13_930V3.1">
    <property type="protein sequence ID" value="PAC:32929898.CDS.1"/>
    <property type="gene ID" value="Pp3c13_930"/>
</dbReference>
<name>A0A2K1JKB0_PHYPA</name>
<feature type="domain" description="Heterokaryon incompatibility" evidence="1">
    <location>
        <begin position="197"/>
        <end position="345"/>
    </location>
</feature>
<evidence type="ECO:0000313" key="3">
    <source>
        <dbReference type="EnsemblPlants" id="PAC:32929898.CDS.1"/>
    </source>
</evidence>
<dbReference type="EnsemblPlants" id="Pp3c13_930V3.2">
    <property type="protein sequence ID" value="PAC:32929899.CDS.1"/>
    <property type="gene ID" value="Pp3c13_930"/>
</dbReference>
<gene>
    <name evidence="2" type="ORF">PHYPA_016810</name>
</gene>
<proteinExistence type="predicted"/>
<dbReference type="PANTHER" id="PTHR33112">
    <property type="entry name" value="DOMAIN PROTEIN, PUTATIVE-RELATED"/>
    <property type="match status" value="1"/>
</dbReference>
<protein>
    <recommendedName>
        <fullName evidence="1">Heterokaryon incompatibility domain-containing protein</fullName>
    </recommendedName>
</protein>
<dbReference type="Gramene" id="Pp3c13_930V3.1">
    <property type="protein sequence ID" value="PAC:32929898.CDS.1"/>
    <property type="gene ID" value="Pp3c13_930"/>
</dbReference>
<dbReference type="Pfam" id="PF06985">
    <property type="entry name" value="HET"/>
    <property type="match status" value="1"/>
</dbReference>
<keyword evidence="4" id="KW-1185">Reference proteome</keyword>
<reference evidence="2 4" key="1">
    <citation type="journal article" date="2008" name="Science">
        <title>The Physcomitrella genome reveals evolutionary insights into the conquest of land by plants.</title>
        <authorList>
            <person name="Rensing S."/>
            <person name="Lang D."/>
            <person name="Zimmer A."/>
            <person name="Terry A."/>
            <person name="Salamov A."/>
            <person name="Shapiro H."/>
            <person name="Nishiyama T."/>
            <person name="Perroud P.-F."/>
            <person name="Lindquist E."/>
            <person name="Kamisugi Y."/>
            <person name="Tanahashi T."/>
            <person name="Sakakibara K."/>
            <person name="Fujita T."/>
            <person name="Oishi K."/>
            <person name="Shin-I T."/>
            <person name="Kuroki Y."/>
            <person name="Toyoda A."/>
            <person name="Suzuki Y."/>
            <person name="Hashimoto A."/>
            <person name="Yamaguchi K."/>
            <person name="Sugano A."/>
            <person name="Kohara Y."/>
            <person name="Fujiyama A."/>
            <person name="Anterola A."/>
            <person name="Aoki S."/>
            <person name="Ashton N."/>
            <person name="Barbazuk W.B."/>
            <person name="Barker E."/>
            <person name="Bennetzen J."/>
            <person name="Bezanilla M."/>
            <person name="Blankenship R."/>
            <person name="Cho S.H."/>
            <person name="Dutcher S."/>
            <person name="Estelle M."/>
            <person name="Fawcett J.A."/>
            <person name="Gundlach H."/>
            <person name="Hanada K."/>
            <person name="Heyl A."/>
            <person name="Hicks K.A."/>
            <person name="Hugh J."/>
            <person name="Lohr M."/>
            <person name="Mayer K."/>
            <person name="Melkozernov A."/>
            <person name="Murata T."/>
            <person name="Nelson D."/>
            <person name="Pils B."/>
            <person name="Prigge M."/>
            <person name="Reiss B."/>
            <person name="Renner T."/>
            <person name="Rombauts S."/>
            <person name="Rushton P."/>
            <person name="Sanderfoot A."/>
            <person name="Schween G."/>
            <person name="Shiu S.-H."/>
            <person name="Stueber K."/>
            <person name="Theodoulou F.L."/>
            <person name="Tu H."/>
            <person name="Van de Peer Y."/>
            <person name="Verrier P.J."/>
            <person name="Waters E."/>
            <person name="Wood A."/>
            <person name="Yang L."/>
            <person name="Cove D."/>
            <person name="Cuming A."/>
            <person name="Hasebe M."/>
            <person name="Lucas S."/>
            <person name="Mishler D.B."/>
            <person name="Reski R."/>
            <person name="Grigoriev I."/>
            <person name="Quatrano R.S."/>
            <person name="Boore J.L."/>
        </authorList>
    </citation>
    <scope>NUCLEOTIDE SEQUENCE [LARGE SCALE GENOMIC DNA]</scope>
    <source>
        <strain evidence="3 4">cv. Gransden 2004</strain>
    </source>
</reference>
<dbReference type="PANTHER" id="PTHR33112:SF12">
    <property type="entry name" value="HETEROKARYON INCOMPATIBILITY DOMAIN-CONTAINING PROTEIN"/>
    <property type="match status" value="1"/>
</dbReference>
<evidence type="ECO:0000313" key="4">
    <source>
        <dbReference type="Proteomes" id="UP000006727"/>
    </source>
</evidence>
<dbReference type="Gramene" id="Pp3c13_930V3.2">
    <property type="protein sequence ID" value="PAC:32929899.CDS.1"/>
    <property type="gene ID" value="Pp3c13_930"/>
</dbReference>
<organism evidence="2">
    <name type="scientific">Physcomitrium patens</name>
    <name type="common">Spreading-leaved earth moss</name>
    <name type="synonym">Physcomitrella patens</name>
    <dbReference type="NCBI Taxonomy" id="3218"/>
    <lineage>
        <taxon>Eukaryota</taxon>
        <taxon>Viridiplantae</taxon>
        <taxon>Streptophyta</taxon>
        <taxon>Embryophyta</taxon>
        <taxon>Bryophyta</taxon>
        <taxon>Bryophytina</taxon>
        <taxon>Bryopsida</taxon>
        <taxon>Funariidae</taxon>
        <taxon>Funariales</taxon>
        <taxon>Funariaceae</taxon>
        <taxon>Physcomitrium</taxon>
    </lineage>
</organism>
<sequence>MAEQPPDHSMCAKCRKIDFRKAFFVKRSSWEDIFSEIQVHSILCNIAHILNTHNKCRCCCLILHGTRRFHPSLEAQKSTKLAWDPYCNMQAKVEVQEGEVEFRSVVYIYPGYNFDKVLAINLLSRQDENEASKALRTRRVKQHQAELTHNNNWVSTCNSRHKDCHHLWPRSSFEELRFRVIDVQDRCIVPVSKNCEYVALSYMWGTTPMLLTLKSNIEMSSLPQGLDKGPSPLPRTISDAMELVGDIGQRYLWVDALCIIQNDKKDQEHQIRNMDLVYGFASFTIIAADGDGADAGLVGVKDVSRNIVQDIEEVEPDLHLAVSLSGFGTLQRARSKWNTRAWTFQAALLSRRMVIFFGGEMTWECREAVWTEDLHISSGTIGSFIAPHYSNHMTPLLERRLAASKANPSAYASSFAAMNHDNLTMHENAVREYTARQMTYLSDMLNAFAGLAKIFETPLATGFSQGLPKNRLDTALLWTPEQALTRRPGFASWSWAGWVGKSRYFSMNYNIIKPMVCFDNEPQNWEEQNYEPPARPWRVVKPRSPTQRPILPQPTPNHRLCFSAYTASSGYFQFENLEPPLPVPLFVALLDQDVFEIGRMGLDRGAYPASGVYSLIVLSECSEPVQQEGLIGRDVPT</sequence>
<dbReference type="STRING" id="3218.A0A2K1JKB0"/>
<dbReference type="InParanoid" id="A0A2K1JKB0"/>
<reference evidence="2 4" key="2">
    <citation type="journal article" date="2018" name="Plant J.">
        <title>The Physcomitrella patens chromosome-scale assembly reveals moss genome structure and evolution.</title>
        <authorList>
            <person name="Lang D."/>
            <person name="Ullrich K.K."/>
            <person name="Murat F."/>
            <person name="Fuchs J."/>
            <person name="Jenkins J."/>
            <person name="Haas F.B."/>
            <person name="Piednoel M."/>
            <person name="Gundlach H."/>
            <person name="Van Bel M."/>
            <person name="Meyberg R."/>
            <person name="Vives C."/>
            <person name="Morata J."/>
            <person name="Symeonidi A."/>
            <person name="Hiss M."/>
            <person name="Muchero W."/>
            <person name="Kamisugi Y."/>
            <person name="Saleh O."/>
            <person name="Blanc G."/>
            <person name="Decker E.L."/>
            <person name="van Gessel N."/>
            <person name="Grimwood J."/>
            <person name="Hayes R.D."/>
            <person name="Graham S.W."/>
            <person name="Gunter L.E."/>
            <person name="McDaniel S.F."/>
            <person name="Hoernstein S.N.W."/>
            <person name="Larsson A."/>
            <person name="Li F.W."/>
            <person name="Perroud P.F."/>
            <person name="Phillips J."/>
            <person name="Ranjan P."/>
            <person name="Rokshar D.S."/>
            <person name="Rothfels C.J."/>
            <person name="Schneider L."/>
            <person name="Shu S."/>
            <person name="Stevenson D.W."/>
            <person name="Thummler F."/>
            <person name="Tillich M."/>
            <person name="Villarreal Aguilar J.C."/>
            <person name="Widiez T."/>
            <person name="Wong G.K."/>
            <person name="Wymore A."/>
            <person name="Zhang Y."/>
            <person name="Zimmer A.D."/>
            <person name="Quatrano R.S."/>
            <person name="Mayer K.F.X."/>
            <person name="Goodstein D."/>
            <person name="Casacuberta J.M."/>
            <person name="Vandepoele K."/>
            <person name="Reski R."/>
            <person name="Cuming A.C."/>
            <person name="Tuskan G.A."/>
            <person name="Maumus F."/>
            <person name="Salse J."/>
            <person name="Schmutz J."/>
            <person name="Rensing S.A."/>
        </authorList>
    </citation>
    <scope>NUCLEOTIDE SEQUENCE [LARGE SCALE GENOMIC DNA]</scope>
    <source>
        <strain evidence="3 4">cv. Gransden 2004</strain>
    </source>
</reference>
<dbReference type="InterPro" id="IPR010730">
    <property type="entry name" value="HET"/>
</dbReference>
<dbReference type="AlphaFoldDB" id="A0A2K1JKB0"/>
<reference evidence="3" key="3">
    <citation type="submission" date="2020-12" db="UniProtKB">
        <authorList>
            <consortium name="EnsemblPlants"/>
        </authorList>
    </citation>
    <scope>IDENTIFICATION</scope>
</reference>
<dbReference type="PaxDb" id="3218-PP1S176_76V6.1"/>
<dbReference type="Proteomes" id="UP000006727">
    <property type="component" value="Chromosome 13"/>
</dbReference>
<evidence type="ECO:0000259" key="1">
    <source>
        <dbReference type="Pfam" id="PF06985"/>
    </source>
</evidence>
<accession>A0A2K1JKB0</accession>